<evidence type="ECO:0000313" key="6">
    <source>
        <dbReference type="EMBL" id="MDQ0253347.1"/>
    </source>
</evidence>
<evidence type="ECO:0000256" key="4">
    <source>
        <dbReference type="PROSITE-ProRule" id="PRU00339"/>
    </source>
</evidence>
<reference evidence="6 7" key="1">
    <citation type="submission" date="2023-07" db="EMBL/GenBank/DDBJ databases">
        <title>Genomic Encyclopedia of Type Strains, Phase IV (KMG-IV): sequencing the most valuable type-strain genomes for metagenomic binning, comparative biology and taxonomic classification.</title>
        <authorList>
            <person name="Goeker M."/>
        </authorList>
    </citation>
    <scope>NUCLEOTIDE SEQUENCE [LARGE SCALE GENOMIC DNA]</scope>
    <source>
        <strain evidence="6 7">DSM 9768</strain>
    </source>
</reference>
<dbReference type="InterPro" id="IPR016032">
    <property type="entry name" value="Sig_transdc_resp-reg_C-effctor"/>
</dbReference>
<dbReference type="GO" id="GO:0003677">
    <property type="term" value="F:DNA binding"/>
    <property type="evidence" value="ECO:0007669"/>
    <property type="project" value="UniProtKB-KW"/>
</dbReference>
<dbReference type="SUPFAM" id="SSF46894">
    <property type="entry name" value="C-terminal effector domain of the bipartite response regulators"/>
    <property type="match status" value="1"/>
</dbReference>
<feature type="repeat" description="TPR" evidence="4">
    <location>
        <begin position="91"/>
        <end position="124"/>
    </location>
</feature>
<keyword evidence="1" id="KW-0805">Transcription regulation</keyword>
<comment type="caution">
    <text evidence="6">The sequence shown here is derived from an EMBL/GenBank/DDBJ whole genome shotgun (WGS) entry which is preliminary data.</text>
</comment>
<dbReference type="InterPro" id="IPR001867">
    <property type="entry name" value="OmpR/PhoB-type_DNA-bd"/>
</dbReference>
<evidence type="ECO:0000259" key="5">
    <source>
        <dbReference type="SMART" id="SM00862"/>
    </source>
</evidence>
<feature type="domain" description="OmpR/PhoB-type" evidence="5">
    <location>
        <begin position="234"/>
        <end position="307"/>
    </location>
</feature>
<organism evidence="6 7">
    <name type="scientific">Evansella vedderi</name>
    <dbReference type="NCBI Taxonomy" id="38282"/>
    <lineage>
        <taxon>Bacteria</taxon>
        <taxon>Bacillati</taxon>
        <taxon>Bacillota</taxon>
        <taxon>Bacilli</taxon>
        <taxon>Bacillales</taxon>
        <taxon>Bacillaceae</taxon>
        <taxon>Evansella</taxon>
    </lineage>
</organism>
<dbReference type="SUPFAM" id="SSF48452">
    <property type="entry name" value="TPR-like"/>
    <property type="match status" value="1"/>
</dbReference>
<protein>
    <submittedName>
        <fullName evidence="6">DNA-binding winged helix-turn-helix (WHTH) protein</fullName>
    </submittedName>
</protein>
<accession>A0ABT9ZRH6</accession>
<dbReference type="InterPro" id="IPR019734">
    <property type="entry name" value="TPR_rpt"/>
</dbReference>
<keyword evidence="4" id="KW-0802">TPR repeat</keyword>
<dbReference type="InterPro" id="IPR036388">
    <property type="entry name" value="WH-like_DNA-bd_sf"/>
</dbReference>
<dbReference type="InterPro" id="IPR011990">
    <property type="entry name" value="TPR-like_helical_dom_sf"/>
</dbReference>
<dbReference type="EMBL" id="JAUSUG010000002">
    <property type="protein sequence ID" value="MDQ0253347.1"/>
    <property type="molecule type" value="Genomic_DNA"/>
</dbReference>
<keyword evidence="2 6" id="KW-0238">DNA-binding</keyword>
<dbReference type="PROSITE" id="PS50005">
    <property type="entry name" value="TPR"/>
    <property type="match status" value="1"/>
</dbReference>
<keyword evidence="7" id="KW-1185">Reference proteome</keyword>
<evidence type="ECO:0000256" key="1">
    <source>
        <dbReference type="ARBA" id="ARBA00023015"/>
    </source>
</evidence>
<dbReference type="Gene3D" id="1.25.40.10">
    <property type="entry name" value="Tetratricopeptide repeat domain"/>
    <property type="match status" value="1"/>
</dbReference>
<dbReference type="Proteomes" id="UP001230005">
    <property type="component" value="Unassembled WGS sequence"/>
</dbReference>
<proteinExistence type="predicted"/>
<name>A0ABT9ZRH6_9BACI</name>
<sequence length="329" mass="39397">MKRMRELSEEELLELESEWWEREDESNLSWINEGVHLFENLSRKNQRDINYREMLAYLLLQQGEDMKLRQHAYEKALRVIQRVVRLDTDNARAYYRLGFLYFYKEAWALSIDSFQQALNCRPLASRNRLEKEQEMKAHHYIMKGAQMILNESLQKVSTIPSSDLELFGEIKLLMEELKEGLGEREKPYVLTVNGKEQRYLTEKEYEELSDPYENENCLIFNQLHIQNTLILLNDQDIQITPKYVTLLELIMQHPEGISVEAILQRKFRNSKNPQNNLRRAIGRLRQRLEPIDPHRELIQTVDGGYKWNCQREYRMFKHTRDVSSDLLLD</sequence>
<evidence type="ECO:0000313" key="7">
    <source>
        <dbReference type="Proteomes" id="UP001230005"/>
    </source>
</evidence>
<evidence type="ECO:0000256" key="2">
    <source>
        <dbReference type="ARBA" id="ARBA00023125"/>
    </source>
</evidence>
<keyword evidence="3" id="KW-0804">Transcription</keyword>
<dbReference type="Gene3D" id="1.10.10.10">
    <property type="entry name" value="Winged helix-like DNA-binding domain superfamily/Winged helix DNA-binding domain"/>
    <property type="match status" value="1"/>
</dbReference>
<evidence type="ECO:0000256" key="3">
    <source>
        <dbReference type="ARBA" id="ARBA00023163"/>
    </source>
</evidence>
<dbReference type="Pfam" id="PF00486">
    <property type="entry name" value="Trans_reg_C"/>
    <property type="match status" value="1"/>
</dbReference>
<dbReference type="SMART" id="SM00862">
    <property type="entry name" value="Trans_reg_C"/>
    <property type="match status" value="1"/>
</dbReference>
<gene>
    <name evidence="6" type="ORF">J2S74_000719</name>
</gene>